<dbReference type="PANTHER" id="PTHR13696">
    <property type="entry name" value="P-LOOP CONTAINING NUCLEOSIDE TRIPHOSPHATE HYDROLASE"/>
    <property type="match status" value="1"/>
</dbReference>
<sequence length="284" mass="29733">MGQNAHHHVPMTCAVVAQKGGVGKTTTLLGLAGAAWERGLRTLVVDLDPQANATSAMDPASTAYSTNDVLADARSGVAADAVVASGWGPGIDLIPAERALEHRAVPEGRDSTLRLRLALEGVIDNYDVVLVDCPPSLGELTRNALAAVRLALVVTEPSFFALPGAAAALEAIEVVRGSNNLVLRPAGVLVNRSRPQTSEHAFRLVELEAAYPNLILPYVVPERIAVQQAQGACVPVQAWRSPGAREVADVYDDLLDMLLTKAAETVADLGVSATMTFSTGTESS</sequence>
<dbReference type="InterPro" id="IPR027417">
    <property type="entry name" value="P-loop_NTPase"/>
</dbReference>
<proteinExistence type="predicted"/>
<organism evidence="2">
    <name type="scientific">freshwater metagenome</name>
    <dbReference type="NCBI Taxonomy" id="449393"/>
    <lineage>
        <taxon>unclassified sequences</taxon>
        <taxon>metagenomes</taxon>
        <taxon>ecological metagenomes</taxon>
    </lineage>
</organism>
<evidence type="ECO:0000259" key="1">
    <source>
        <dbReference type="Pfam" id="PF13614"/>
    </source>
</evidence>
<dbReference type="InterPro" id="IPR025669">
    <property type="entry name" value="AAA_dom"/>
</dbReference>
<dbReference type="EMBL" id="CAFBND010000004">
    <property type="protein sequence ID" value="CAB4926579.1"/>
    <property type="molecule type" value="Genomic_DNA"/>
</dbReference>
<dbReference type="Gene3D" id="3.40.50.300">
    <property type="entry name" value="P-loop containing nucleotide triphosphate hydrolases"/>
    <property type="match status" value="1"/>
</dbReference>
<accession>A0A6J7I7D2</accession>
<dbReference type="Pfam" id="PF13614">
    <property type="entry name" value="AAA_31"/>
    <property type="match status" value="1"/>
</dbReference>
<reference evidence="2" key="1">
    <citation type="submission" date="2020-05" db="EMBL/GenBank/DDBJ databases">
        <authorList>
            <person name="Chiriac C."/>
            <person name="Salcher M."/>
            <person name="Ghai R."/>
            <person name="Kavagutti S V."/>
        </authorList>
    </citation>
    <scope>NUCLEOTIDE SEQUENCE</scope>
</reference>
<evidence type="ECO:0000313" key="2">
    <source>
        <dbReference type="EMBL" id="CAB4926579.1"/>
    </source>
</evidence>
<dbReference type="CDD" id="cd02042">
    <property type="entry name" value="ParAB_family"/>
    <property type="match status" value="1"/>
</dbReference>
<protein>
    <submittedName>
        <fullName evidence="2">Unannotated protein</fullName>
    </submittedName>
</protein>
<feature type="domain" description="AAA" evidence="1">
    <location>
        <begin position="13"/>
        <end position="180"/>
    </location>
</feature>
<name>A0A6J7I7D2_9ZZZZ</name>
<gene>
    <name evidence="2" type="ORF">UFOPK3752_00168</name>
</gene>
<dbReference type="InterPro" id="IPR050678">
    <property type="entry name" value="DNA_Partitioning_ATPase"/>
</dbReference>
<dbReference type="AlphaFoldDB" id="A0A6J7I7D2"/>
<dbReference type="SUPFAM" id="SSF52540">
    <property type="entry name" value="P-loop containing nucleoside triphosphate hydrolases"/>
    <property type="match status" value="1"/>
</dbReference>
<dbReference type="PANTHER" id="PTHR13696:SF99">
    <property type="entry name" value="COBYRINIC ACID AC-DIAMIDE SYNTHASE"/>
    <property type="match status" value="1"/>
</dbReference>